<sequence length="78" mass="8925">MWAFGFHLILTFPSEFKATFGFPPNLNNWNATSLELLNFSIHDLHSPTDRRAALPTIKCFERSHVNARVIAAVIRELD</sequence>
<dbReference type="EMBL" id="CM042022">
    <property type="protein sequence ID" value="KAI3815902.1"/>
    <property type="molecule type" value="Genomic_DNA"/>
</dbReference>
<keyword evidence="2" id="KW-1185">Reference proteome</keyword>
<gene>
    <name evidence="1" type="ORF">L1987_15585</name>
</gene>
<reference evidence="1 2" key="2">
    <citation type="journal article" date="2022" name="Mol. Ecol. Resour.">
        <title>The genomes of chicory, endive, great burdock and yacon provide insights into Asteraceae paleo-polyploidization history and plant inulin production.</title>
        <authorList>
            <person name="Fan W."/>
            <person name="Wang S."/>
            <person name="Wang H."/>
            <person name="Wang A."/>
            <person name="Jiang F."/>
            <person name="Liu H."/>
            <person name="Zhao H."/>
            <person name="Xu D."/>
            <person name="Zhang Y."/>
        </authorList>
    </citation>
    <scope>NUCLEOTIDE SEQUENCE [LARGE SCALE GENOMIC DNA]</scope>
    <source>
        <strain evidence="2">cv. Yunnan</strain>
        <tissue evidence="1">Leaves</tissue>
    </source>
</reference>
<comment type="caution">
    <text evidence="1">The sequence shown here is derived from an EMBL/GenBank/DDBJ whole genome shotgun (WGS) entry which is preliminary data.</text>
</comment>
<accession>A0ACB9J6D3</accession>
<organism evidence="1 2">
    <name type="scientific">Smallanthus sonchifolius</name>
    <dbReference type="NCBI Taxonomy" id="185202"/>
    <lineage>
        <taxon>Eukaryota</taxon>
        <taxon>Viridiplantae</taxon>
        <taxon>Streptophyta</taxon>
        <taxon>Embryophyta</taxon>
        <taxon>Tracheophyta</taxon>
        <taxon>Spermatophyta</taxon>
        <taxon>Magnoliopsida</taxon>
        <taxon>eudicotyledons</taxon>
        <taxon>Gunneridae</taxon>
        <taxon>Pentapetalae</taxon>
        <taxon>asterids</taxon>
        <taxon>campanulids</taxon>
        <taxon>Asterales</taxon>
        <taxon>Asteraceae</taxon>
        <taxon>Asteroideae</taxon>
        <taxon>Heliantheae alliance</taxon>
        <taxon>Millerieae</taxon>
        <taxon>Smallanthus</taxon>
    </lineage>
</organism>
<protein>
    <submittedName>
        <fullName evidence="1">Uncharacterized protein</fullName>
    </submittedName>
</protein>
<evidence type="ECO:0000313" key="1">
    <source>
        <dbReference type="EMBL" id="KAI3815902.1"/>
    </source>
</evidence>
<dbReference type="Proteomes" id="UP001056120">
    <property type="component" value="Linkage Group LG05"/>
</dbReference>
<name>A0ACB9J6D3_9ASTR</name>
<proteinExistence type="predicted"/>
<evidence type="ECO:0000313" key="2">
    <source>
        <dbReference type="Proteomes" id="UP001056120"/>
    </source>
</evidence>
<reference evidence="2" key="1">
    <citation type="journal article" date="2022" name="Mol. Ecol. Resour.">
        <title>The genomes of chicory, endive, great burdock and yacon provide insights into Asteraceae palaeo-polyploidization history and plant inulin production.</title>
        <authorList>
            <person name="Fan W."/>
            <person name="Wang S."/>
            <person name="Wang H."/>
            <person name="Wang A."/>
            <person name="Jiang F."/>
            <person name="Liu H."/>
            <person name="Zhao H."/>
            <person name="Xu D."/>
            <person name="Zhang Y."/>
        </authorList>
    </citation>
    <scope>NUCLEOTIDE SEQUENCE [LARGE SCALE GENOMIC DNA]</scope>
    <source>
        <strain evidence="2">cv. Yunnan</strain>
    </source>
</reference>